<feature type="region of interest" description="Disordered" evidence="1">
    <location>
        <begin position="116"/>
        <end position="197"/>
    </location>
</feature>
<evidence type="ECO:0000256" key="1">
    <source>
        <dbReference type="SAM" id="MobiDB-lite"/>
    </source>
</evidence>
<dbReference type="EMBL" id="GG663736">
    <property type="protein sequence ID" value="EEH59217.1"/>
    <property type="molecule type" value="Genomic_DNA"/>
</dbReference>
<dbReference type="Proteomes" id="UP000001876">
    <property type="component" value="Unassembled WGS sequence"/>
</dbReference>
<feature type="compositionally biased region" description="Basic and acidic residues" evidence="1">
    <location>
        <begin position="130"/>
        <end position="142"/>
    </location>
</feature>
<keyword evidence="3" id="KW-1185">Reference proteome</keyword>
<feature type="compositionally biased region" description="Low complexity" evidence="1">
    <location>
        <begin position="371"/>
        <end position="383"/>
    </location>
</feature>
<feature type="region of interest" description="Disordered" evidence="1">
    <location>
        <begin position="1"/>
        <end position="80"/>
    </location>
</feature>
<feature type="compositionally biased region" description="Low complexity" evidence="1">
    <location>
        <begin position="27"/>
        <end position="45"/>
    </location>
</feature>
<name>C1MJL6_MICPC</name>
<dbReference type="KEGG" id="mpp:MICPUCDRAFT_55007"/>
<accession>C1MJL6</accession>
<dbReference type="eggNOG" id="ENOG502SRGY">
    <property type="taxonomic scope" value="Eukaryota"/>
</dbReference>
<reference evidence="2 3" key="1">
    <citation type="journal article" date="2009" name="Science">
        <title>Green evolution and dynamic adaptations revealed by genomes of the marine picoeukaryotes Micromonas.</title>
        <authorList>
            <person name="Worden A.Z."/>
            <person name="Lee J.H."/>
            <person name="Mock T."/>
            <person name="Rouze P."/>
            <person name="Simmons M.P."/>
            <person name="Aerts A.L."/>
            <person name="Allen A.E."/>
            <person name="Cuvelier M.L."/>
            <person name="Derelle E."/>
            <person name="Everett M.V."/>
            <person name="Foulon E."/>
            <person name="Grimwood J."/>
            <person name="Gundlach H."/>
            <person name="Henrissat B."/>
            <person name="Napoli C."/>
            <person name="McDonald S.M."/>
            <person name="Parker M.S."/>
            <person name="Rombauts S."/>
            <person name="Salamov A."/>
            <person name="Von Dassow P."/>
            <person name="Badger J.H."/>
            <person name="Coutinho P.M."/>
            <person name="Demir E."/>
            <person name="Dubchak I."/>
            <person name="Gentemann C."/>
            <person name="Eikrem W."/>
            <person name="Gready J.E."/>
            <person name="John U."/>
            <person name="Lanier W."/>
            <person name="Lindquist E.A."/>
            <person name="Lucas S."/>
            <person name="Mayer K.F."/>
            <person name="Moreau H."/>
            <person name="Not F."/>
            <person name="Otillar R."/>
            <person name="Panaud O."/>
            <person name="Pangilinan J."/>
            <person name="Paulsen I."/>
            <person name="Piegu B."/>
            <person name="Poliakov A."/>
            <person name="Robbens S."/>
            <person name="Schmutz J."/>
            <person name="Toulza E."/>
            <person name="Wyss T."/>
            <person name="Zelensky A."/>
            <person name="Zhou K."/>
            <person name="Armbrust E.V."/>
            <person name="Bhattacharya D."/>
            <person name="Goodenough U.W."/>
            <person name="Van de Peer Y."/>
            <person name="Grigoriev I.V."/>
        </authorList>
    </citation>
    <scope>NUCLEOTIDE SEQUENCE [LARGE SCALE GENOMIC DNA]</scope>
    <source>
        <strain evidence="2 3">CCMP1545</strain>
    </source>
</reference>
<evidence type="ECO:0000313" key="3">
    <source>
        <dbReference type="Proteomes" id="UP000001876"/>
    </source>
</evidence>
<sequence length="422" mass="44119">MPIKHKLKQWLADNDPSLAIKPERDAASAARASSPPGSPKSTTPPLRESPGPIERSPSSSAVNQFPSLKTKILGPKLEQPECDVTAVTENVTAPRSPFSPSLAAAAVAATGIAASKRKFTEDVFQPDPARLARELQRERDAANKSPKPKAPRPSPKPKTSTSSAAAALAGKSGGGDGDGGDGGGGGEPREETDEEVARRLHQEFNCAPMRQSRSRRDVSNCAREVMEDANHGQDPGILPTKDVPFGFICGYPVGGVSSELYGYYEGQGGKSGRQGQAVIDAMKRWGESSEVGGSKATELGFAVCKRGYKPFDENGERMYGCGKHSELRLESMRQKPPKGSSVGCLTAEGLYARPGWQAFDQWTYGEKNAVASSSEDASSSGAAAAGGGGGGAKDDEGEAPTSPPRAKKPKTTAKEPGPGLAN</sequence>
<dbReference type="AlphaFoldDB" id="C1MJL6"/>
<dbReference type="OrthoDB" id="10522061at2759"/>
<organism evidence="3">
    <name type="scientific">Micromonas pusilla (strain CCMP1545)</name>
    <name type="common">Picoplanktonic green alga</name>
    <dbReference type="NCBI Taxonomy" id="564608"/>
    <lineage>
        <taxon>Eukaryota</taxon>
        <taxon>Viridiplantae</taxon>
        <taxon>Chlorophyta</taxon>
        <taxon>Mamiellophyceae</taxon>
        <taxon>Mamiellales</taxon>
        <taxon>Mamiellaceae</taxon>
        <taxon>Micromonas</taxon>
    </lineage>
</organism>
<dbReference type="GeneID" id="9681624"/>
<proteinExistence type="predicted"/>
<evidence type="ECO:0000313" key="2">
    <source>
        <dbReference type="EMBL" id="EEH59217.1"/>
    </source>
</evidence>
<feature type="compositionally biased region" description="Gly residues" evidence="1">
    <location>
        <begin position="171"/>
        <end position="186"/>
    </location>
</feature>
<feature type="compositionally biased region" description="Low complexity" evidence="1">
    <location>
        <begin position="157"/>
        <end position="170"/>
    </location>
</feature>
<dbReference type="RefSeq" id="XP_003055841.1">
    <property type="nucleotide sequence ID" value="XM_003055795.1"/>
</dbReference>
<feature type="compositionally biased region" description="Polar residues" evidence="1">
    <location>
        <begin position="56"/>
        <end position="67"/>
    </location>
</feature>
<feature type="region of interest" description="Disordered" evidence="1">
    <location>
        <begin position="368"/>
        <end position="422"/>
    </location>
</feature>
<gene>
    <name evidence="2" type="ORF">MICPUCDRAFT_55007</name>
</gene>
<protein>
    <submittedName>
        <fullName evidence="2">Predicted protein</fullName>
    </submittedName>
</protein>